<keyword evidence="2 7" id="KW-0813">Transport</keyword>
<dbReference type="InterPro" id="IPR000515">
    <property type="entry name" value="MetI-like"/>
</dbReference>
<name>A0A540VE30_9CHLR</name>
<dbReference type="AlphaFoldDB" id="A0A540VE30"/>
<dbReference type="PROSITE" id="PS50928">
    <property type="entry name" value="ABC_TM1"/>
    <property type="match status" value="1"/>
</dbReference>
<dbReference type="Pfam" id="PF12911">
    <property type="entry name" value="OppC_N"/>
    <property type="match status" value="1"/>
</dbReference>
<feature type="domain" description="ABC transmembrane type-1" evidence="8">
    <location>
        <begin position="84"/>
        <end position="273"/>
    </location>
</feature>
<feature type="transmembrane region" description="Helical" evidence="7">
    <location>
        <begin position="201"/>
        <end position="228"/>
    </location>
</feature>
<dbReference type="GO" id="GO:0055085">
    <property type="term" value="P:transmembrane transport"/>
    <property type="evidence" value="ECO:0007669"/>
    <property type="project" value="InterPro"/>
</dbReference>
<evidence type="ECO:0000256" key="6">
    <source>
        <dbReference type="ARBA" id="ARBA00023136"/>
    </source>
</evidence>
<keyword evidence="4 7" id="KW-0812">Transmembrane</keyword>
<comment type="caution">
    <text evidence="9">The sequence shown here is derived from an EMBL/GenBank/DDBJ whole genome shotgun (WGS) entry which is preliminary data.</text>
</comment>
<comment type="subcellular location">
    <subcellularLocation>
        <location evidence="1 7">Cell membrane</location>
        <topology evidence="1 7">Multi-pass membrane protein</topology>
    </subcellularLocation>
</comment>
<evidence type="ECO:0000313" key="10">
    <source>
        <dbReference type="Proteomes" id="UP000317371"/>
    </source>
</evidence>
<dbReference type="EMBL" id="VIGC01000018">
    <property type="protein sequence ID" value="TQE95014.1"/>
    <property type="molecule type" value="Genomic_DNA"/>
</dbReference>
<evidence type="ECO:0000256" key="2">
    <source>
        <dbReference type="ARBA" id="ARBA00022448"/>
    </source>
</evidence>
<feature type="transmembrane region" description="Helical" evidence="7">
    <location>
        <begin position="86"/>
        <end position="112"/>
    </location>
</feature>
<evidence type="ECO:0000256" key="5">
    <source>
        <dbReference type="ARBA" id="ARBA00022989"/>
    </source>
</evidence>
<dbReference type="GO" id="GO:0005886">
    <property type="term" value="C:plasma membrane"/>
    <property type="evidence" value="ECO:0007669"/>
    <property type="project" value="UniProtKB-SubCell"/>
</dbReference>
<dbReference type="SUPFAM" id="SSF161098">
    <property type="entry name" value="MetI-like"/>
    <property type="match status" value="1"/>
</dbReference>
<evidence type="ECO:0000313" key="9">
    <source>
        <dbReference type="EMBL" id="TQE95014.1"/>
    </source>
</evidence>
<dbReference type="PANTHER" id="PTHR43386">
    <property type="entry name" value="OLIGOPEPTIDE TRANSPORT SYSTEM PERMEASE PROTEIN APPC"/>
    <property type="match status" value="1"/>
</dbReference>
<gene>
    <name evidence="9" type="ORF">FKZ61_14190</name>
</gene>
<evidence type="ECO:0000256" key="7">
    <source>
        <dbReference type="RuleBase" id="RU363032"/>
    </source>
</evidence>
<evidence type="ECO:0000259" key="8">
    <source>
        <dbReference type="PROSITE" id="PS50928"/>
    </source>
</evidence>
<dbReference type="Pfam" id="PF00528">
    <property type="entry name" value="BPD_transp_1"/>
    <property type="match status" value="1"/>
</dbReference>
<keyword evidence="10" id="KW-1185">Reference proteome</keyword>
<dbReference type="OrthoDB" id="9776213at2"/>
<proteinExistence type="inferred from homology"/>
<dbReference type="Proteomes" id="UP000317371">
    <property type="component" value="Unassembled WGS sequence"/>
</dbReference>
<dbReference type="InParanoid" id="A0A540VE30"/>
<accession>A0A540VE30</accession>
<feature type="transmembrane region" description="Helical" evidence="7">
    <location>
        <begin position="132"/>
        <end position="159"/>
    </location>
</feature>
<evidence type="ECO:0000256" key="1">
    <source>
        <dbReference type="ARBA" id="ARBA00004651"/>
    </source>
</evidence>
<comment type="similarity">
    <text evidence="7">Belongs to the binding-protein-dependent transport system permease family.</text>
</comment>
<dbReference type="InterPro" id="IPR035906">
    <property type="entry name" value="MetI-like_sf"/>
</dbReference>
<protein>
    <submittedName>
        <fullName evidence="9">ABC transporter permease</fullName>
    </submittedName>
</protein>
<keyword evidence="3" id="KW-1003">Cell membrane</keyword>
<evidence type="ECO:0000256" key="3">
    <source>
        <dbReference type="ARBA" id="ARBA00022475"/>
    </source>
</evidence>
<reference evidence="9 10" key="1">
    <citation type="submission" date="2019-06" db="EMBL/GenBank/DDBJ databases">
        <title>Genome sequence of Litorilinea aerophila BAA-2444.</title>
        <authorList>
            <person name="Maclea K.S."/>
            <person name="Maurais E.G."/>
            <person name="Iannazzi L.C."/>
        </authorList>
    </citation>
    <scope>NUCLEOTIDE SEQUENCE [LARGE SCALE GENOMIC DNA]</scope>
    <source>
        <strain evidence="9 10">ATCC BAA-2444</strain>
    </source>
</reference>
<dbReference type="CDD" id="cd06261">
    <property type="entry name" value="TM_PBP2"/>
    <property type="match status" value="1"/>
</dbReference>
<sequence length="286" mass="30876">MVRDAQHRSEWLQAWRRFSANRIAILGLVLVGILCLIALFADQLAPYDPLESMRGMRGVSPSWEHPFGFDHLGRDLFSRVIYGARVALLVGLASTVLSVTIGVLIGAVAGFFGGWVDTVLSRLIDTLMAFPIIALLIVLAAVIGPSLPTTIIVIGATVWARYARVVRADVLSLREQDFVVAARALGVGNGRIIFRHLLPNVLGPIIVLASLGVGSIIILEAALSFLGLGVRPPTPSWGGTLADGRAYILRYPHISLFPGLMIVITVLAFNFIGDGLRDALDPRQRT</sequence>
<feature type="transmembrane region" description="Helical" evidence="7">
    <location>
        <begin position="248"/>
        <end position="273"/>
    </location>
</feature>
<dbReference type="PANTHER" id="PTHR43386:SF1">
    <property type="entry name" value="D,D-DIPEPTIDE TRANSPORT SYSTEM PERMEASE PROTEIN DDPC-RELATED"/>
    <property type="match status" value="1"/>
</dbReference>
<organism evidence="9 10">
    <name type="scientific">Litorilinea aerophila</name>
    <dbReference type="NCBI Taxonomy" id="1204385"/>
    <lineage>
        <taxon>Bacteria</taxon>
        <taxon>Bacillati</taxon>
        <taxon>Chloroflexota</taxon>
        <taxon>Caldilineae</taxon>
        <taxon>Caldilineales</taxon>
        <taxon>Caldilineaceae</taxon>
        <taxon>Litorilinea</taxon>
    </lineage>
</organism>
<dbReference type="InterPro" id="IPR025966">
    <property type="entry name" value="OppC_N"/>
</dbReference>
<dbReference type="Gene3D" id="1.10.3720.10">
    <property type="entry name" value="MetI-like"/>
    <property type="match status" value="1"/>
</dbReference>
<feature type="transmembrane region" description="Helical" evidence="7">
    <location>
        <begin position="20"/>
        <end position="41"/>
    </location>
</feature>
<dbReference type="InterPro" id="IPR050366">
    <property type="entry name" value="BP-dependent_transpt_permease"/>
</dbReference>
<keyword evidence="5 7" id="KW-1133">Transmembrane helix</keyword>
<evidence type="ECO:0000256" key="4">
    <source>
        <dbReference type="ARBA" id="ARBA00022692"/>
    </source>
</evidence>
<keyword evidence="6 7" id="KW-0472">Membrane</keyword>